<evidence type="ECO:0000259" key="3">
    <source>
        <dbReference type="Pfam" id="PF18646"/>
    </source>
</evidence>
<dbReference type="InterPro" id="IPR040833">
    <property type="entry name" value="DUF5631"/>
</dbReference>
<evidence type="ECO:0000256" key="1">
    <source>
        <dbReference type="SAM" id="MobiDB-lite"/>
    </source>
</evidence>
<keyword evidence="5" id="KW-1185">Reference proteome</keyword>
<feature type="region of interest" description="Disordered" evidence="1">
    <location>
        <begin position="333"/>
        <end position="377"/>
    </location>
</feature>
<dbReference type="Pfam" id="PF18645">
    <property type="entry name" value="DUF5631"/>
    <property type="match status" value="1"/>
</dbReference>
<feature type="region of interest" description="Disordered" evidence="1">
    <location>
        <begin position="285"/>
        <end position="315"/>
    </location>
</feature>
<accession>A0A1Q4HNI9</accession>
<evidence type="ECO:0000259" key="2">
    <source>
        <dbReference type="Pfam" id="PF18645"/>
    </source>
</evidence>
<dbReference type="AlphaFoldDB" id="A0A1Q4HNI9"/>
<proteinExistence type="predicted"/>
<dbReference type="EMBL" id="MPNT01000030">
    <property type="protein sequence ID" value="OJZ69090.1"/>
    <property type="molecule type" value="Genomic_DNA"/>
</dbReference>
<evidence type="ECO:0008006" key="6">
    <source>
        <dbReference type="Google" id="ProtNLM"/>
    </source>
</evidence>
<feature type="region of interest" description="Disordered" evidence="1">
    <location>
        <begin position="221"/>
        <end position="250"/>
    </location>
</feature>
<gene>
    <name evidence="4" type="ORF">BRW65_23915</name>
</gene>
<feature type="region of interest" description="Disordered" evidence="1">
    <location>
        <begin position="102"/>
        <end position="178"/>
    </location>
</feature>
<organism evidence="4 5">
    <name type="scientific">Mycobacterium paraffinicum</name>
    <dbReference type="NCBI Taxonomy" id="53378"/>
    <lineage>
        <taxon>Bacteria</taxon>
        <taxon>Bacillati</taxon>
        <taxon>Actinomycetota</taxon>
        <taxon>Actinomycetes</taxon>
        <taxon>Mycobacteriales</taxon>
        <taxon>Mycobacteriaceae</taxon>
        <taxon>Mycobacterium</taxon>
    </lineage>
</organism>
<dbReference type="InterPro" id="IPR040604">
    <property type="entry name" value="DUF5632"/>
</dbReference>
<feature type="domain" description="DUF5631" evidence="2">
    <location>
        <begin position="541"/>
        <end position="635"/>
    </location>
</feature>
<reference evidence="4 5" key="1">
    <citation type="submission" date="2016-11" db="EMBL/GenBank/DDBJ databases">
        <title>Genome sequences of unsequenced Mycobacteria.</title>
        <authorList>
            <person name="Greninger A.L."/>
            <person name="Fang F."/>
            <person name="Jerome K.R."/>
        </authorList>
    </citation>
    <scope>NUCLEOTIDE SEQUENCE [LARGE SCALE GENOMIC DNA]</scope>
    <source>
        <strain evidence="4 5">M11</strain>
    </source>
</reference>
<evidence type="ECO:0000313" key="4">
    <source>
        <dbReference type="EMBL" id="OJZ69090.1"/>
    </source>
</evidence>
<name>A0A1Q4HNI9_9MYCO</name>
<dbReference type="OrthoDB" id="4764211at2"/>
<comment type="caution">
    <text evidence="4">The sequence shown here is derived from an EMBL/GenBank/DDBJ whole genome shotgun (WGS) entry which is preliminary data.</text>
</comment>
<feature type="domain" description="DUF5632" evidence="3">
    <location>
        <begin position="440"/>
        <end position="516"/>
    </location>
</feature>
<protein>
    <recommendedName>
        <fullName evidence="6">Vegetative cell wall protein</fullName>
    </recommendedName>
</protein>
<dbReference type="Proteomes" id="UP000186438">
    <property type="component" value="Unassembled WGS sequence"/>
</dbReference>
<dbReference type="Pfam" id="PF18646">
    <property type="entry name" value="DUF5632"/>
    <property type="match status" value="1"/>
</dbReference>
<evidence type="ECO:0000313" key="5">
    <source>
        <dbReference type="Proteomes" id="UP000186438"/>
    </source>
</evidence>
<dbReference type="STRING" id="53378.BRW65_23915"/>
<sequence length="643" mass="69619">MTARQRLRRATRESLAMPAFSSPIDCTPWVIGGLWPTELSTTTVENAALAEYLKADLQRIADGANEQLKMIKRAGLADLPRQAEEARVIDEARGRAVRRVESTMRQLHAAKSGVSAGYPRRQLAEPPSPDMEQTRIIPAVSGARPSEAPTRTARKPRWRVDRPPPAVPHPDALERGRQHETPAREIAAEVATAPEPPDTEATHVIPSVTGMEHVIEAPAEGVEPDRQSAPEDPPQVEALEPAPDQAAPEWTPDADAAVTAIEETQIIPAITEVEPVAHEPVERAPAADWELPPLLDDPGRHQFDEDEAEPGSTEETQALPALTEVGPVVDQPAGAASAADWEPVGNGRHHVDLEVPERASDEVRPAREPEPAAAATSIEETQVIPAITEPEPVADDTMDSGRHHVVVDEPVAAHDEPQPPRGVPGRPPEKDVITTGFDLDRLNRFLEFVVRQEPRLNWAVGDLPDGTTVLVTDLAHGWIPAGINLPAGVRLLEPERRTGRIATLIGDAARVVTYAPGDSLHRSADFATTKSSVEPRELPPIEGLGEVLSQTTRRFDGLPRIVQRLADAAATEAVIIDQEVDVLRVHLDTARYQLLVQYPSVNPTLLLKCLLMAATEGIASGDSISANYHLAWYQKLAAQTPAA</sequence>
<feature type="compositionally biased region" description="Basic and acidic residues" evidence="1">
    <location>
        <begin position="349"/>
        <end position="370"/>
    </location>
</feature>